<sequence>MTKLEALIAWARSQGASLDHRIKVESSSLGGLGIIATQDIPEDSIVLRVPQSSTYDIQTLLEYTEELKKQNEDVSKVINGVLTSISSPTETTVIRGYIWSFSILQSMGVSMDLIKPYMDILLSTEIFDVEEDLESSDSFVQWQINQKKRVIAEHTDIVRAHPELAQHLSPKDAFRLHQAVKSRVLEIPHALEGDEKYQFTTRVTLVPMLDFANHARDNNAVFDVDKETKEVILRVTRDVSKSTEICICYSPSNDMGMFFRTYGFIPSVGEYEWVLPNFNEIVNCTKNTENEDYLRMAKWLRVTPKVTLHASKEDVKVDLTESRLPLLMIPGLTYYAGWRNEKADIEEDEQDIEELIVEEEENGVILSTETAYGVVYEDAYVSVPNILEQTWEDSENGIRELVKLTIPLLTRAAEASKSADTTTLAATAIQHDTQQMRNYFRVKHELLTHLLEHSTRDFIDMITIVIMVSQVASKSEFQEALKHDGLVVVDFFATWCGPCKMIAPLLDKFSKEYPSAKFVKVDVDEVGEVAQEYEVSSMPTIIFFKNGEIVQKVIGANPNALKQALAANA</sequence>
<organism evidence="5">
    <name type="scientific">Candidozyma auris</name>
    <name type="common">Yeast</name>
    <name type="synonym">Candida auris</name>
    <dbReference type="NCBI Taxonomy" id="498019"/>
    <lineage>
        <taxon>Eukaryota</taxon>
        <taxon>Fungi</taxon>
        <taxon>Dikarya</taxon>
        <taxon>Ascomycota</taxon>
        <taxon>Saccharomycotina</taxon>
        <taxon>Pichiomycetes</taxon>
        <taxon>Metschnikowiaceae</taxon>
        <taxon>Candidozyma</taxon>
    </lineage>
</organism>
<reference evidence="5" key="1">
    <citation type="submission" date="2021-06" db="EMBL/GenBank/DDBJ databases">
        <title>Candida auris outbreak in lebanese hospital.</title>
        <authorList>
            <person name="Finianos M."/>
        </authorList>
    </citation>
    <scope>NUCLEOTIDE SEQUENCE</scope>
    <source>
        <strain evidence="5">CA7LBN</strain>
    </source>
</reference>
<dbReference type="Gene3D" id="3.40.30.10">
    <property type="entry name" value="Glutaredoxin"/>
    <property type="match status" value="1"/>
</dbReference>
<dbReference type="SUPFAM" id="SSF52833">
    <property type="entry name" value="Thioredoxin-like"/>
    <property type="match status" value="1"/>
</dbReference>
<dbReference type="InterPro" id="IPR005746">
    <property type="entry name" value="Thioredoxin"/>
</dbReference>
<dbReference type="PRINTS" id="PR00421">
    <property type="entry name" value="THIOREDOXIN"/>
</dbReference>
<dbReference type="Pfam" id="PF00085">
    <property type="entry name" value="Thioredoxin"/>
    <property type="match status" value="1"/>
</dbReference>
<evidence type="ECO:0000256" key="2">
    <source>
        <dbReference type="SAM" id="Coils"/>
    </source>
</evidence>
<evidence type="ECO:0008006" key="6">
    <source>
        <dbReference type="Google" id="ProtNLM"/>
    </source>
</evidence>
<dbReference type="PROSITE" id="PS50280">
    <property type="entry name" value="SET"/>
    <property type="match status" value="1"/>
</dbReference>
<evidence type="ECO:0000256" key="1">
    <source>
        <dbReference type="ARBA" id="ARBA00023157"/>
    </source>
</evidence>
<dbReference type="InterPro" id="IPR046341">
    <property type="entry name" value="SET_dom_sf"/>
</dbReference>
<dbReference type="FunFam" id="3.40.30.10:FF:000245">
    <property type="entry name" value="Thioredoxin"/>
    <property type="match status" value="1"/>
</dbReference>
<dbReference type="PROSITE" id="PS00194">
    <property type="entry name" value="THIOREDOXIN_1"/>
    <property type="match status" value="1"/>
</dbReference>
<dbReference type="PANTHER" id="PTHR46115">
    <property type="entry name" value="THIOREDOXIN-LIKE PROTEIN 1"/>
    <property type="match status" value="1"/>
</dbReference>
<feature type="coiled-coil region" evidence="2">
    <location>
        <begin position="335"/>
        <end position="362"/>
    </location>
</feature>
<keyword evidence="2" id="KW-0175">Coiled coil</keyword>
<dbReference type="InterPro" id="IPR001214">
    <property type="entry name" value="SET_dom"/>
</dbReference>
<dbReference type="InterPro" id="IPR017937">
    <property type="entry name" value="Thioredoxin_CS"/>
</dbReference>
<dbReference type="GO" id="GO:0015035">
    <property type="term" value="F:protein-disulfide reductase activity"/>
    <property type="evidence" value="ECO:0007669"/>
    <property type="project" value="InterPro"/>
</dbReference>
<dbReference type="Pfam" id="PF00856">
    <property type="entry name" value="SET"/>
    <property type="match status" value="1"/>
</dbReference>
<dbReference type="CDD" id="cd10527">
    <property type="entry name" value="SET_LSMT"/>
    <property type="match status" value="1"/>
</dbReference>
<dbReference type="InterPro" id="IPR013766">
    <property type="entry name" value="Thioredoxin_domain"/>
</dbReference>
<accession>A0A8F2W0F5</accession>
<evidence type="ECO:0000259" key="4">
    <source>
        <dbReference type="PROSITE" id="PS51352"/>
    </source>
</evidence>
<dbReference type="CDD" id="cd02947">
    <property type="entry name" value="TRX_family"/>
    <property type="match status" value="1"/>
</dbReference>
<name>A0A8F2W0F5_CANAR</name>
<dbReference type="NCBIfam" id="TIGR01068">
    <property type="entry name" value="thioredoxin"/>
    <property type="match status" value="1"/>
</dbReference>
<proteinExistence type="predicted"/>
<dbReference type="Gene3D" id="3.90.1410.10">
    <property type="entry name" value="set domain protein methyltransferase, domain 1"/>
    <property type="match status" value="1"/>
</dbReference>
<dbReference type="PROSITE" id="PS51352">
    <property type="entry name" value="THIOREDOXIN_2"/>
    <property type="match status" value="1"/>
</dbReference>
<dbReference type="EMBL" id="CP076750">
    <property type="protein sequence ID" value="QWW23347.1"/>
    <property type="molecule type" value="Genomic_DNA"/>
</dbReference>
<evidence type="ECO:0000259" key="3">
    <source>
        <dbReference type="PROSITE" id="PS50280"/>
    </source>
</evidence>
<dbReference type="SUPFAM" id="SSF82199">
    <property type="entry name" value="SET domain"/>
    <property type="match status" value="1"/>
</dbReference>
<evidence type="ECO:0000313" key="5">
    <source>
        <dbReference type="EMBL" id="QWW23347.1"/>
    </source>
</evidence>
<gene>
    <name evidence="5" type="ORF">CA7LBN_002148</name>
</gene>
<dbReference type="AlphaFoldDB" id="A0A8F2W0F5"/>
<dbReference type="Proteomes" id="UP000825438">
    <property type="component" value="Chromosome II"/>
</dbReference>
<feature type="domain" description="SET" evidence="3">
    <location>
        <begin position="20"/>
        <end position="250"/>
    </location>
</feature>
<keyword evidence="1" id="KW-1015">Disulfide bond</keyword>
<dbReference type="InterPro" id="IPR036249">
    <property type="entry name" value="Thioredoxin-like_sf"/>
</dbReference>
<feature type="domain" description="Thioredoxin" evidence="4">
    <location>
        <begin position="413"/>
        <end position="569"/>
    </location>
</feature>
<protein>
    <recommendedName>
        <fullName evidence="6">Thioredoxin</fullName>
    </recommendedName>
</protein>